<dbReference type="VEuPathDB" id="FungiDB:PC110_g22532"/>
<gene>
    <name evidence="2" type="ORF">JG687_00017157</name>
</gene>
<accession>A0A8T1TNZ6</accession>
<evidence type="ECO:0000313" key="2">
    <source>
        <dbReference type="EMBL" id="KAG6945643.1"/>
    </source>
</evidence>
<comment type="caution">
    <text evidence="2">The sequence shown here is derived from an EMBL/GenBank/DDBJ whole genome shotgun (WGS) entry which is preliminary data.</text>
</comment>
<reference evidence="2" key="1">
    <citation type="submission" date="2021-01" db="EMBL/GenBank/DDBJ databases">
        <title>Phytophthora aleatoria, a newly-described species from Pinus radiata is distinct from Phytophthora cactorum isolates based on comparative genomics.</title>
        <authorList>
            <person name="Mcdougal R."/>
            <person name="Panda P."/>
            <person name="Williams N."/>
            <person name="Studholme D.J."/>
        </authorList>
    </citation>
    <scope>NUCLEOTIDE SEQUENCE</scope>
    <source>
        <strain evidence="2">NZFS 3830</strain>
    </source>
</reference>
<organism evidence="2 3">
    <name type="scientific">Phytophthora cactorum</name>
    <dbReference type="NCBI Taxonomy" id="29920"/>
    <lineage>
        <taxon>Eukaryota</taxon>
        <taxon>Sar</taxon>
        <taxon>Stramenopiles</taxon>
        <taxon>Oomycota</taxon>
        <taxon>Peronosporomycetes</taxon>
        <taxon>Peronosporales</taxon>
        <taxon>Peronosporaceae</taxon>
        <taxon>Phytophthora</taxon>
    </lineage>
</organism>
<dbReference type="AlphaFoldDB" id="A0A8T1TNZ6"/>
<feature type="region of interest" description="Disordered" evidence="1">
    <location>
        <begin position="35"/>
        <end position="66"/>
    </location>
</feature>
<name>A0A8T1TNZ6_9STRA</name>
<sequence>MTTAKPTTRLSASAAHKDTVHAWDVPMHPLLESQGQYQRSPGSAVDSEGCTTAINSERDGGASTTTAPINAVVREVTAKNVREACILARTQMSIVVDSMQNRNGFIRQKGARQLATLTVMERLN</sequence>
<proteinExistence type="predicted"/>
<dbReference type="Proteomes" id="UP000688947">
    <property type="component" value="Unassembled WGS sequence"/>
</dbReference>
<dbReference type="EMBL" id="JAENGZ010001919">
    <property type="protein sequence ID" value="KAG6945643.1"/>
    <property type="molecule type" value="Genomic_DNA"/>
</dbReference>
<evidence type="ECO:0000256" key="1">
    <source>
        <dbReference type="SAM" id="MobiDB-lite"/>
    </source>
</evidence>
<evidence type="ECO:0000313" key="3">
    <source>
        <dbReference type="Proteomes" id="UP000688947"/>
    </source>
</evidence>
<protein>
    <submittedName>
        <fullName evidence="2">Uncharacterized protein</fullName>
    </submittedName>
</protein>